<evidence type="ECO:0000256" key="2">
    <source>
        <dbReference type="SAM" id="SignalP"/>
    </source>
</evidence>
<dbReference type="EMBL" id="RWIC01000630">
    <property type="protein sequence ID" value="TKC41545.1"/>
    <property type="molecule type" value="Genomic_DNA"/>
</dbReference>
<feature type="region of interest" description="Disordered" evidence="1">
    <location>
        <begin position="26"/>
        <end position="52"/>
    </location>
</feature>
<name>A0A4U1EXG6_MONMO</name>
<comment type="caution">
    <text evidence="3">The sequence shown here is derived from an EMBL/GenBank/DDBJ whole genome shotgun (WGS) entry which is preliminary data.</text>
</comment>
<feature type="chain" id="PRO_5021002588" evidence="2">
    <location>
        <begin position="21"/>
        <end position="120"/>
    </location>
</feature>
<dbReference type="Proteomes" id="UP000308365">
    <property type="component" value="Unassembled WGS sequence"/>
</dbReference>
<feature type="compositionally biased region" description="Basic and acidic residues" evidence="1">
    <location>
        <begin position="29"/>
        <end position="44"/>
    </location>
</feature>
<evidence type="ECO:0000313" key="4">
    <source>
        <dbReference type="Proteomes" id="UP000308365"/>
    </source>
</evidence>
<proteinExistence type="predicted"/>
<accession>A0A4U1EXG6</accession>
<organism evidence="3 4">
    <name type="scientific">Monodon monoceros</name>
    <name type="common">Narwhal</name>
    <name type="synonym">Ceratodon monodon</name>
    <dbReference type="NCBI Taxonomy" id="40151"/>
    <lineage>
        <taxon>Eukaryota</taxon>
        <taxon>Metazoa</taxon>
        <taxon>Chordata</taxon>
        <taxon>Craniata</taxon>
        <taxon>Vertebrata</taxon>
        <taxon>Euteleostomi</taxon>
        <taxon>Mammalia</taxon>
        <taxon>Eutheria</taxon>
        <taxon>Laurasiatheria</taxon>
        <taxon>Artiodactyla</taxon>
        <taxon>Whippomorpha</taxon>
        <taxon>Cetacea</taxon>
        <taxon>Odontoceti</taxon>
        <taxon>Monodontidae</taxon>
        <taxon>Monodon</taxon>
    </lineage>
</organism>
<evidence type="ECO:0000256" key="1">
    <source>
        <dbReference type="SAM" id="MobiDB-lite"/>
    </source>
</evidence>
<protein>
    <submittedName>
        <fullName evidence="3">Uncharacterized protein</fullName>
    </submittedName>
</protein>
<sequence length="120" mass="13655">MAPVFALLACFIHLIRLCFPQKMKRKIGRERSRDRDRKRQRSIEESVDSPSPCINRSFEAIAQFNPIYKMGSKLAPGMSEEETMPGVKTVLSMLIGKEHGKSMHRMNISHCLIPSLIQIG</sequence>
<reference evidence="3" key="1">
    <citation type="journal article" date="2019" name="IScience">
        <title>Narwhal Genome Reveals Long-Term Low Genetic Diversity despite Current Large Abundance Size.</title>
        <authorList>
            <person name="Westbury M.V."/>
            <person name="Petersen B."/>
            <person name="Garde E."/>
            <person name="Heide-Jorgensen M.P."/>
            <person name="Lorenzen E.D."/>
        </authorList>
    </citation>
    <scope>NUCLEOTIDE SEQUENCE</scope>
    <source>
        <strain evidence="3">MVW</strain>
        <tissue evidence="3">Liver</tissue>
    </source>
</reference>
<gene>
    <name evidence="3" type="ORF">EI555_014581</name>
</gene>
<evidence type="ECO:0000313" key="3">
    <source>
        <dbReference type="EMBL" id="TKC41545.1"/>
    </source>
</evidence>
<dbReference type="AlphaFoldDB" id="A0A4U1EXG6"/>
<feature type="signal peptide" evidence="2">
    <location>
        <begin position="1"/>
        <end position="20"/>
    </location>
</feature>
<keyword evidence="2" id="KW-0732">Signal</keyword>